<dbReference type="SUPFAM" id="SSF52540">
    <property type="entry name" value="P-loop containing nucleoside triphosphate hydrolases"/>
    <property type="match status" value="1"/>
</dbReference>
<dbReference type="Pfam" id="PF00149">
    <property type="entry name" value="Metallophos"/>
    <property type="match status" value="1"/>
</dbReference>
<organism evidence="4 5">
    <name type="scientific">Cyanidium caldarium</name>
    <name type="common">Red alga</name>
    <dbReference type="NCBI Taxonomy" id="2771"/>
    <lineage>
        <taxon>Eukaryota</taxon>
        <taxon>Rhodophyta</taxon>
        <taxon>Bangiophyceae</taxon>
        <taxon>Cyanidiales</taxon>
        <taxon>Cyanidiaceae</taxon>
        <taxon>Cyanidium</taxon>
    </lineage>
</organism>
<dbReference type="PANTHER" id="PTHR32114">
    <property type="entry name" value="ABC TRANSPORTER ABCH.3"/>
    <property type="match status" value="1"/>
</dbReference>
<accession>A0AAV9IT27</accession>
<feature type="region of interest" description="Disordered" evidence="2">
    <location>
        <begin position="403"/>
        <end position="424"/>
    </location>
</feature>
<dbReference type="InterPro" id="IPR027417">
    <property type="entry name" value="P-loop_NTPase"/>
</dbReference>
<feature type="coiled-coil region" evidence="1">
    <location>
        <begin position="799"/>
        <end position="872"/>
    </location>
</feature>
<feature type="region of interest" description="Disordered" evidence="2">
    <location>
        <begin position="766"/>
        <end position="787"/>
    </location>
</feature>
<feature type="compositionally biased region" description="Basic and acidic residues" evidence="2">
    <location>
        <begin position="403"/>
        <end position="423"/>
    </location>
</feature>
<dbReference type="Gene3D" id="3.60.21.10">
    <property type="match status" value="1"/>
</dbReference>
<dbReference type="InterPro" id="IPR029052">
    <property type="entry name" value="Metallo-depent_PP-like"/>
</dbReference>
<dbReference type="Gene3D" id="3.40.50.300">
    <property type="entry name" value="P-loop containing nucleotide triphosphate hydrolases"/>
    <property type="match status" value="2"/>
</dbReference>
<evidence type="ECO:0000313" key="4">
    <source>
        <dbReference type="EMBL" id="KAK4535423.1"/>
    </source>
</evidence>
<comment type="caution">
    <text evidence="4">The sequence shown here is derived from an EMBL/GenBank/DDBJ whole genome shotgun (WGS) entry which is preliminary data.</text>
</comment>
<sequence length="1282" mass="144169">MTYEVWHDLVDSSTGCAFMTWCAWSSVVRRSFSPAGRRSPIPPESAWRCRGRAHFSLRRLPSPRWLTTAHTNRRPVQTLQCRYREPDATALRTATEQRFAAVERYVVFSDLHVERSRLHTCLEVLRTVHDCAVNLDAGIVFLGDFWHTRGSLPVPCLNGVIDVMKTFTRPTVMIPGNHDQVSLGGLEHALTPIAAAMPAGLVKVIDRPQVFLNALWLPYRRDTTEVLQALREHGPHVRAVFCHAEILGALLNSNAWVSALDGLDPAVFPAAPIPTYSGHYHRPHAVPHHAHIVYCGSPYQVTLAEERQQKRLLVLDTASWRVQQQVPLDVGTRYFRVHLSTVLTSMSSSTEAMDRGVLRIEQEPVRPGDVLVIEYATGDHATEAAERASEWLRAHGLRVRWQERRPDDGASERPQRHVPRIEDAEQLDPRQILRLYAEQRPSELSAAAVDCGVALLTELASAPTTPNAASASQQVRVAFQRVRLRNFGSFAEPIAAVARAQTEADAEESAPTTGPDEPPTDAHTTVYPLARRGIVFLTGRNLDEDGFESNAAGKTTLAMSALWALTGQMEPRHRARRNTAQLRILNQNAQQGYVELEALVNERPLRVRREVHRRGRARDRLEQRLRVWYAEQELTCQGLEETQQRLSEIVNPALLLQTVFFGQHLTNDLLVATDKEFKDALEGVVPLAIWNEAVVRASARERGAAEDAERARRDAVDHEAAAGRERHRAQELRHNAAAAVQHLEARLQQVSAELEAMGGVDENAAATAASTAVPAENPDEAQQRVRQHEQEVRLLSEALHALGGHLAQHEQELQLAERARALHAEAAVETQRALAAFPGDLAERKTAAEASLRAAEQRVHEALQRAAHLEARQAQLNEWLHKHEQHVQSNAADDATCALCLQPVDTQAYARRLGDLQRSRQQLCTELSAAQDECTSRSAEVERLRQQRRELEQQVDRQRALLHWVNPYERSCVPDTRLEQMRQERQRAAEEQGRLRTRLEQARTQCHTAKAAQERVRLEHERQQYQRQLAQRLRQEWHQLRQQMQSALQPLQQAADQAEQHARQLEVQAAAARTHAATAQQDVALFSQLKNAFHRGGIQSFIIDQALSDIERLCARYLDALSDGALQLHVERRVREWSTSAANSDDTPTLNVHAPTVEALALCVRVLDPKSGQMRERDVPLLSGGQFRRVSLALTLAFAEFACHRTGYECNLIVLDEVLQHLDREGVRRLAAVLRMIRRDTVLVIAHEHARHVADVAHAHDLVERCDGRSQVRVSVSSAVWS</sequence>
<feature type="coiled-coil region" evidence="1">
    <location>
        <begin position="913"/>
        <end position="1075"/>
    </location>
</feature>
<name>A0AAV9IT27_CYACA</name>
<evidence type="ECO:0000256" key="2">
    <source>
        <dbReference type="SAM" id="MobiDB-lite"/>
    </source>
</evidence>
<evidence type="ECO:0000259" key="3">
    <source>
        <dbReference type="Pfam" id="PF00149"/>
    </source>
</evidence>
<protein>
    <recommendedName>
        <fullName evidence="3">Calcineurin-like phosphoesterase domain-containing protein</fullName>
    </recommendedName>
</protein>
<dbReference type="InterPro" id="IPR004843">
    <property type="entry name" value="Calcineurin-like_PHP"/>
</dbReference>
<keyword evidence="1" id="KW-0175">Coiled coil</keyword>
<dbReference type="PANTHER" id="PTHR32114:SF2">
    <property type="entry name" value="ABC TRANSPORTER ABCH.3"/>
    <property type="match status" value="1"/>
</dbReference>
<feature type="region of interest" description="Disordered" evidence="2">
    <location>
        <begin position="701"/>
        <end position="731"/>
    </location>
</feature>
<reference evidence="4 5" key="1">
    <citation type="submission" date="2022-07" db="EMBL/GenBank/DDBJ databases">
        <title>Genome-wide signatures of adaptation to extreme environments.</title>
        <authorList>
            <person name="Cho C.H."/>
            <person name="Yoon H.S."/>
        </authorList>
    </citation>
    <scope>NUCLEOTIDE SEQUENCE [LARGE SCALE GENOMIC DNA]</scope>
    <source>
        <strain evidence="4 5">DBV 063 E5</strain>
    </source>
</reference>
<proteinExistence type="predicted"/>
<evidence type="ECO:0000256" key="1">
    <source>
        <dbReference type="SAM" id="Coils"/>
    </source>
</evidence>
<dbReference type="Proteomes" id="UP001301350">
    <property type="component" value="Unassembled WGS sequence"/>
</dbReference>
<dbReference type="CDD" id="cd00267">
    <property type="entry name" value="ABC_ATPase"/>
    <property type="match status" value="1"/>
</dbReference>
<keyword evidence="5" id="KW-1185">Reference proteome</keyword>
<dbReference type="GO" id="GO:0016787">
    <property type="term" value="F:hydrolase activity"/>
    <property type="evidence" value="ECO:0007669"/>
    <property type="project" value="InterPro"/>
</dbReference>
<dbReference type="SUPFAM" id="SSF56300">
    <property type="entry name" value="Metallo-dependent phosphatases"/>
    <property type="match status" value="1"/>
</dbReference>
<evidence type="ECO:0000313" key="5">
    <source>
        <dbReference type="Proteomes" id="UP001301350"/>
    </source>
</evidence>
<feature type="domain" description="Calcineurin-like phosphoesterase" evidence="3">
    <location>
        <begin position="104"/>
        <end position="179"/>
    </location>
</feature>
<feature type="region of interest" description="Disordered" evidence="2">
    <location>
        <begin position="499"/>
        <end position="523"/>
    </location>
</feature>
<gene>
    <name evidence="4" type="ORF">CDCA_CDCA05G1448</name>
</gene>
<dbReference type="EMBL" id="JANCYW010000005">
    <property type="protein sequence ID" value="KAK4535423.1"/>
    <property type="molecule type" value="Genomic_DNA"/>
</dbReference>